<comment type="caution">
    <text evidence="5">The sequence shown here is derived from an EMBL/GenBank/DDBJ whole genome shotgun (WGS) entry which is preliminary data.</text>
</comment>
<evidence type="ECO:0000259" key="4">
    <source>
        <dbReference type="Pfam" id="PF03024"/>
    </source>
</evidence>
<keyword evidence="6" id="KW-1185">Reference proteome</keyword>
<dbReference type="Pfam" id="PF03024">
    <property type="entry name" value="Folate_rec"/>
    <property type="match status" value="1"/>
</dbReference>
<dbReference type="GO" id="GO:0038023">
    <property type="term" value="F:signaling receptor activity"/>
    <property type="evidence" value="ECO:0007669"/>
    <property type="project" value="TreeGrafter"/>
</dbReference>
<accession>A0A8S4N1W7</accession>
<comment type="similarity">
    <text evidence="1">Belongs to the folate receptor family.</text>
</comment>
<dbReference type="AlphaFoldDB" id="A0A8S4N1W7"/>
<gene>
    <name evidence="5" type="ORF">OFUS_LOCUS2100</name>
</gene>
<proteinExistence type="inferred from homology"/>
<dbReference type="PANTHER" id="PTHR10517">
    <property type="entry name" value="FOLATE RECEPTOR"/>
    <property type="match status" value="1"/>
</dbReference>
<evidence type="ECO:0000256" key="2">
    <source>
        <dbReference type="ARBA" id="ARBA00022729"/>
    </source>
</evidence>
<keyword evidence="2" id="KW-0732">Signal</keyword>
<feature type="domain" description="Folate receptor-like" evidence="4">
    <location>
        <begin position="27"/>
        <end position="201"/>
    </location>
</feature>
<protein>
    <recommendedName>
        <fullName evidence="4">Folate receptor-like domain-containing protein</fullName>
    </recommendedName>
</protein>
<keyword evidence="3" id="KW-1015">Disulfide bond</keyword>
<reference evidence="5" key="1">
    <citation type="submission" date="2022-03" db="EMBL/GenBank/DDBJ databases">
        <authorList>
            <person name="Martin C."/>
        </authorList>
    </citation>
    <scope>NUCLEOTIDE SEQUENCE</scope>
</reference>
<evidence type="ECO:0000313" key="5">
    <source>
        <dbReference type="EMBL" id="CAH1774691.1"/>
    </source>
</evidence>
<dbReference type="EMBL" id="CAIIXF020000001">
    <property type="protein sequence ID" value="CAH1774691.1"/>
    <property type="molecule type" value="Genomic_DNA"/>
</dbReference>
<dbReference type="PANTHER" id="PTHR10517:SF14">
    <property type="entry name" value="FOLATE RECEPTOR 1-RELATED"/>
    <property type="match status" value="1"/>
</dbReference>
<dbReference type="Proteomes" id="UP000749559">
    <property type="component" value="Unassembled WGS sequence"/>
</dbReference>
<dbReference type="GO" id="GO:0009897">
    <property type="term" value="C:external side of plasma membrane"/>
    <property type="evidence" value="ECO:0007669"/>
    <property type="project" value="TreeGrafter"/>
</dbReference>
<evidence type="ECO:0000256" key="3">
    <source>
        <dbReference type="ARBA" id="ARBA00023157"/>
    </source>
</evidence>
<organism evidence="5 6">
    <name type="scientific">Owenia fusiformis</name>
    <name type="common">Polychaete worm</name>
    <dbReference type="NCBI Taxonomy" id="6347"/>
    <lineage>
        <taxon>Eukaryota</taxon>
        <taxon>Metazoa</taxon>
        <taxon>Spiralia</taxon>
        <taxon>Lophotrochozoa</taxon>
        <taxon>Annelida</taxon>
        <taxon>Polychaeta</taxon>
        <taxon>Sedentaria</taxon>
        <taxon>Canalipalpata</taxon>
        <taxon>Sabellida</taxon>
        <taxon>Oweniida</taxon>
        <taxon>Oweniidae</taxon>
        <taxon>Owenia</taxon>
    </lineage>
</organism>
<evidence type="ECO:0000256" key="1">
    <source>
        <dbReference type="ARBA" id="ARBA00007932"/>
    </source>
</evidence>
<sequence>MLYMLYMVGQCLGVTGDTNEDDILNTCMEMEERYAKYAKAVPSPEPGLKGGPCSTFASRSCCKTGVSDHWQNLTLSYAHCPQKETLTPICNQRFEEELCFYLCSPDVGPWIKTGHYGKKDAFVNLTICQSTCDLWYSACQEEHTCSDNWYYGFNMSTGMMVCLEESKCDKFDKHFTTAKMFCEQVWNNAYKVVPDDEPCMQFTYDITSGANPNKAVAEARAKGLASSNSSREVPHAPNAGLQTSSIIPVLQMFSSLVISATLFSIWT</sequence>
<dbReference type="InterPro" id="IPR004269">
    <property type="entry name" value="Folate_rcpt"/>
</dbReference>
<evidence type="ECO:0000313" key="6">
    <source>
        <dbReference type="Proteomes" id="UP000749559"/>
    </source>
</evidence>
<dbReference type="OrthoDB" id="567542at2759"/>
<name>A0A8S4N1W7_OWEFU</name>
<dbReference type="InterPro" id="IPR018143">
    <property type="entry name" value="Folate_rcpt-like"/>
</dbReference>